<organism evidence="3 4">
    <name type="scientific">Mycolicibacterium austroafricanum</name>
    <name type="common">Mycobacterium austroafricanum</name>
    <dbReference type="NCBI Taxonomy" id="39687"/>
    <lineage>
        <taxon>Bacteria</taxon>
        <taxon>Bacillati</taxon>
        <taxon>Actinomycetota</taxon>
        <taxon>Actinomycetes</taxon>
        <taxon>Mycobacteriales</taxon>
        <taxon>Mycobacteriaceae</taxon>
        <taxon>Mycolicibacterium</taxon>
    </lineage>
</organism>
<dbReference type="Gene3D" id="3.40.50.620">
    <property type="entry name" value="HUPs"/>
    <property type="match status" value="2"/>
</dbReference>
<reference evidence="3" key="1">
    <citation type="submission" date="2023-07" db="EMBL/GenBank/DDBJ databases">
        <title>Degradation of tert-butanol by M. austroafricanum TBA100.</title>
        <authorList>
            <person name="Helbich S."/>
            <person name="Vainshtein Y."/>
        </authorList>
    </citation>
    <scope>NUCLEOTIDE SEQUENCE</scope>
    <source>
        <strain evidence="3">TBA100</strain>
    </source>
</reference>
<dbReference type="SUPFAM" id="SSF52402">
    <property type="entry name" value="Adenine nucleotide alpha hydrolases-like"/>
    <property type="match status" value="2"/>
</dbReference>
<dbReference type="RefSeq" id="WP_036370048.1">
    <property type="nucleotide sequence ID" value="NZ_CP070380.1"/>
</dbReference>
<dbReference type="Proteomes" id="UP001172687">
    <property type="component" value="Unassembled WGS sequence"/>
</dbReference>
<accession>A0ABT8H834</accession>
<comment type="caution">
    <text evidence="3">The sequence shown here is derived from an EMBL/GenBank/DDBJ whole genome shotgun (WGS) entry which is preliminary data.</text>
</comment>
<dbReference type="Pfam" id="PF00582">
    <property type="entry name" value="Usp"/>
    <property type="match status" value="2"/>
</dbReference>
<name>A0ABT8H834_MYCAO</name>
<keyword evidence="4" id="KW-1185">Reference proteome</keyword>
<dbReference type="PANTHER" id="PTHR46268:SF6">
    <property type="entry name" value="UNIVERSAL STRESS PROTEIN UP12"/>
    <property type="match status" value="1"/>
</dbReference>
<dbReference type="InterPro" id="IPR006015">
    <property type="entry name" value="Universal_stress_UspA"/>
</dbReference>
<dbReference type="CDD" id="cd00293">
    <property type="entry name" value="USP-like"/>
    <property type="match status" value="1"/>
</dbReference>
<protein>
    <submittedName>
        <fullName evidence="3">Universal stress protein</fullName>
    </submittedName>
</protein>
<dbReference type="PRINTS" id="PR01438">
    <property type="entry name" value="UNVRSLSTRESS"/>
</dbReference>
<feature type="domain" description="UspA" evidence="2">
    <location>
        <begin position="166"/>
        <end position="282"/>
    </location>
</feature>
<dbReference type="EMBL" id="JAUHTC010000018">
    <property type="protein sequence ID" value="MDN4516918.1"/>
    <property type="molecule type" value="Genomic_DNA"/>
</dbReference>
<evidence type="ECO:0000313" key="4">
    <source>
        <dbReference type="Proteomes" id="UP001172687"/>
    </source>
</evidence>
<evidence type="ECO:0000259" key="2">
    <source>
        <dbReference type="Pfam" id="PF00582"/>
    </source>
</evidence>
<evidence type="ECO:0000313" key="3">
    <source>
        <dbReference type="EMBL" id="MDN4516918.1"/>
    </source>
</evidence>
<evidence type="ECO:0000256" key="1">
    <source>
        <dbReference type="ARBA" id="ARBA00008791"/>
    </source>
</evidence>
<feature type="domain" description="UspA" evidence="2">
    <location>
        <begin position="3"/>
        <end position="150"/>
    </location>
</feature>
<sequence>MPTNLIVGYDGSPAANAAINAGAQLFPSAHAWIAHIWTPPFTSKRLRRRLRAAAESADDLAELIEREGAREADNIVGAGVALAKAAEWDAEPVVKRTVGSDGLRLAQLAERLHTDVVVVGDRGLGRTEAVIGSVSDMVVHYSTVPVLVVPNPLLTEEYAALAHGPVVVGYDGSAAAEAATDTARRLFPDRKVILAAVRDDDRDVVAGPATEGLEMLTVDETNWFGRARDRAIADELIAVGDRSDAAVLVVGSRGRSPAREVLLGSVAVATVHRSHRPVLVVHS</sequence>
<dbReference type="InterPro" id="IPR006016">
    <property type="entry name" value="UspA"/>
</dbReference>
<comment type="similarity">
    <text evidence="1">Belongs to the universal stress protein A family.</text>
</comment>
<proteinExistence type="inferred from homology"/>
<dbReference type="InterPro" id="IPR014729">
    <property type="entry name" value="Rossmann-like_a/b/a_fold"/>
</dbReference>
<gene>
    <name evidence="3" type="ORF">QYF68_03640</name>
</gene>
<dbReference type="PANTHER" id="PTHR46268">
    <property type="entry name" value="STRESS RESPONSE PROTEIN NHAX"/>
    <property type="match status" value="1"/>
</dbReference>